<dbReference type="EMBL" id="JAUIZM010000008">
    <property type="protein sequence ID" value="KAK1371228.1"/>
    <property type="molecule type" value="Genomic_DNA"/>
</dbReference>
<gene>
    <name evidence="1" type="ORF">POM88_037320</name>
</gene>
<organism evidence="1 2">
    <name type="scientific">Heracleum sosnowskyi</name>
    <dbReference type="NCBI Taxonomy" id="360622"/>
    <lineage>
        <taxon>Eukaryota</taxon>
        <taxon>Viridiplantae</taxon>
        <taxon>Streptophyta</taxon>
        <taxon>Embryophyta</taxon>
        <taxon>Tracheophyta</taxon>
        <taxon>Spermatophyta</taxon>
        <taxon>Magnoliopsida</taxon>
        <taxon>eudicotyledons</taxon>
        <taxon>Gunneridae</taxon>
        <taxon>Pentapetalae</taxon>
        <taxon>asterids</taxon>
        <taxon>campanulids</taxon>
        <taxon>Apiales</taxon>
        <taxon>Apiaceae</taxon>
        <taxon>Apioideae</taxon>
        <taxon>apioid superclade</taxon>
        <taxon>Tordylieae</taxon>
        <taxon>Tordyliinae</taxon>
        <taxon>Heracleum</taxon>
    </lineage>
</organism>
<dbReference type="SUPFAM" id="SSF56219">
    <property type="entry name" value="DNase I-like"/>
    <property type="match status" value="1"/>
</dbReference>
<evidence type="ECO:0008006" key="3">
    <source>
        <dbReference type="Google" id="ProtNLM"/>
    </source>
</evidence>
<comment type="caution">
    <text evidence="1">The sequence shown here is derived from an EMBL/GenBank/DDBJ whole genome shotgun (WGS) entry which is preliminary data.</text>
</comment>
<dbReference type="Proteomes" id="UP001237642">
    <property type="component" value="Unassembled WGS sequence"/>
</dbReference>
<evidence type="ECO:0000313" key="2">
    <source>
        <dbReference type="Proteomes" id="UP001237642"/>
    </source>
</evidence>
<sequence>MKEFVSSHKVNLFCLQETKCEEWNKSMKNSVWEIESHDWVFQKSLEYSGGLASSWNTKEFTYVGLAQEQNWIWTQLKHDHSQVFLNIINVYSPLSFRGKMTLWEEIKSIPDIISEEAACVIGDFNCVRNSSERLHCDYRIWDSEKFNVFVKNWNLLYLELANASFTWFGPKGKRSRLDRVFLNTKWYCMGQWIAQTLCRKQSDHRPLLLKIKQNGWGPKPFKVFNWWLKEQSLIASLNNFWNANLDLLSLSLQDLLRRVKLIMKRWCPNTGGELECRIKALENKLDFCD</sequence>
<reference evidence="1" key="2">
    <citation type="submission" date="2023-05" db="EMBL/GenBank/DDBJ databases">
        <authorList>
            <person name="Schelkunov M.I."/>
        </authorList>
    </citation>
    <scope>NUCLEOTIDE SEQUENCE</scope>
    <source>
        <strain evidence="1">Hsosn_3</strain>
        <tissue evidence="1">Leaf</tissue>
    </source>
</reference>
<reference evidence="1" key="1">
    <citation type="submission" date="2023-02" db="EMBL/GenBank/DDBJ databases">
        <title>Genome of toxic invasive species Heracleum sosnowskyi carries increased number of genes despite the absence of recent whole-genome duplications.</title>
        <authorList>
            <person name="Schelkunov M."/>
            <person name="Shtratnikova V."/>
            <person name="Makarenko M."/>
            <person name="Klepikova A."/>
            <person name="Omelchenko D."/>
            <person name="Novikova G."/>
            <person name="Obukhova E."/>
            <person name="Bogdanov V."/>
            <person name="Penin A."/>
            <person name="Logacheva M."/>
        </authorList>
    </citation>
    <scope>NUCLEOTIDE SEQUENCE</scope>
    <source>
        <strain evidence="1">Hsosn_3</strain>
        <tissue evidence="1">Leaf</tissue>
    </source>
</reference>
<dbReference type="InterPro" id="IPR036691">
    <property type="entry name" value="Endo/exonu/phosph_ase_sf"/>
</dbReference>
<dbReference type="Gene3D" id="3.60.10.10">
    <property type="entry name" value="Endonuclease/exonuclease/phosphatase"/>
    <property type="match status" value="1"/>
</dbReference>
<protein>
    <recommendedName>
        <fullName evidence="3">Endonuclease/exonuclease/phosphatase domain-containing protein</fullName>
    </recommendedName>
</protein>
<evidence type="ECO:0000313" key="1">
    <source>
        <dbReference type="EMBL" id="KAK1371228.1"/>
    </source>
</evidence>
<name>A0AAD8HQV9_9APIA</name>
<dbReference type="PANTHER" id="PTHR33710:SF64">
    <property type="entry name" value="ENDONUCLEASE_EXONUCLEASE_PHOSPHATASE DOMAIN-CONTAINING PROTEIN"/>
    <property type="match status" value="1"/>
</dbReference>
<proteinExistence type="predicted"/>
<keyword evidence="2" id="KW-1185">Reference proteome</keyword>
<dbReference type="AlphaFoldDB" id="A0AAD8HQV9"/>
<accession>A0AAD8HQV9</accession>
<dbReference type="PANTHER" id="PTHR33710">
    <property type="entry name" value="BNAC02G09200D PROTEIN"/>
    <property type="match status" value="1"/>
</dbReference>